<keyword evidence="1" id="KW-0472">Membrane</keyword>
<accession>A0AA36BJ51</accession>
<keyword evidence="1" id="KW-0812">Transmembrane</keyword>
<sequence length="99" mass="10943">MSVNVIMCGCVRGRKRIQRSSGAVYLTTTITTITTTTAAAFINITINSSSTTSSSSLTENLFKRIPLTLYLRIDDNSNQYLGVRVNIALHSYPNILRLK</sequence>
<dbReference type="Proteomes" id="UP001162480">
    <property type="component" value="Chromosome 16"/>
</dbReference>
<proteinExistence type="predicted"/>
<dbReference type="EMBL" id="OX597829">
    <property type="protein sequence ID" value="CAI9734652.1"/>
    <property type="molecule type" value="Genomic_DNA"/>
</dbReference>
<evidence type="ECO:0000313" key="2">
    <source>
        <dbReference type="EMBL" id="CAI9734652.1"/>
    </source>
</evidence>
<dbReference type="AlphaFoldDB" id="A0AA36BJ51"/>
<feature type="transmembrane region" description="Helical" evidence="1">
    <location>
        <begin position="22"/>
        <end position="46"/>
    </location>
</feature>
<reference evidence="2" key="1">
    <citation type="submission" date="2023-08" db="EMBL/GenBank/DDBJ databases">
        <authorList>
            <person name="Alioto T."/>
            <person name="Alioto T."/>
            <person name="Gomez Garrido J."/>
        </authorList>
    </citation>
    <scope>NUCLEOTIDE SEQUENCE</scope>
</reference>
<name>A0AA36BJ51_OCTVU</name>
<keyword evidence="3" id="KW-1185">Reference proteome</keyword>
<gene>
    <name evidence="2" type="ORF">OCTVUL_1B029704</name>
</gene>
<organism evidence="2 3">
    <name type="scientific">Octopus vulgaris</name>
    <name type="common">Common octopus</name>
    <dbReference type="NCBI Taxonomy" id="6645"/>
    <lineage>
        <taxon>Eukaryota</taxon>
        <taxon>Metazoa</taxon>
        <taxon>Spiralia</taxon>
        <taxon>Lophotrochozoa</taxon>
        <taxon>Mollusca</taxon>
        <taxon>Cephalopoda</taxon>
        <taxon>Coleoidea</taxon>
        <taxon>Octopodiformes</taxon>
        <taxon>Octopoda</taxon>
        <taxon>Incirrata</taxon>
        <taxon>Octopodidae</taxon>
        <taxon>Octopus</taxon>
    </lineage>
</organism>
<evidence type="ECO:0000256" key="1">
    <source>
        <dbReference type="SAM" id="Phobius"/>
    </source>
</evidence>
<protein>
    <submittedName>
        <fullName evidence="2">Uncharacterized protein</fullName>
    </submittedName>
</protein>
<keyword evidence="1" id="KW-1133">Transmembrane helix</keyword>
<evidence type="ECO:0000313" key="3">
    <source>
        <dbReference type="Proteomes" id="UP001162480"/>
    </source>
</evidence>